<protein>
    <submittedName>
        <fullName evidence="1">Uncharacterized protein</fullName>
    </submittedName>
</protein>
<comment type="caution">
    <text evidence="1">The sequence shown here is derived from an EMBL/GenBank/DDBJ whole genome shotgun (WGS) entry which is preliminary data.</text>
</comment>
<dbReference type="GO" id="GO:0006412">
    <property type="term" value="P:translation"/>
    <property type="evidence" value="ECO:0007669"/>
    <property type="project" value="InterPro"/>
</dbReference>
<dbReference type="InterPro" id="IPR036394">
    <property type="entry name" value="Ribosomal_uL22_sf"/>
</dbReference>
<sequence length="73" mass="8400">MVVFQDIFMLVWSPKIMDLVAKSACGMCVEDALIQLQIIVKRSAKMVNQIRKQQGEEYFLQRTSAITNHELVN</sequence>
<dbReference type="EMBL" id="JBBNAF010000013">
    <property type="protein sequence ID" value="KAK9087875.1"/>
    <property type="molecule type" value="Genomic_DNA"/>
</dbReference>
<evidence type="ECO:0000313" key="1">
    <source>
        <dbReference type="EMBL" id="KAK9087875.1"/>
    </source>
</evidence>
<proteinExistence type="predicted"/>
<name>A0AAP0E9I2_9MAGN</name>
<accession>A0AAP0E9I2</accession>
<dbReference type="Gene3D" id="3.90.470.10">
    <property type="entry name" value="Ribosomal protein L22/L17"/>
    <property type="match status" value="1"/>
</dbReference>
<organism evidence="1 2">
    <name type="scientific">Stephania yunnanensis</name>
    <dbReference type="NCBI Taxonomy" id="152371"/>
    <lineage>
        <taxon>Eukaryota</taxon>
        <taxon>Viridiplantae</taxon>
        <taxon>Streptophyta</taxon>
        <taxon>Embryophyta</taxon>
        <taxon>Tracheophyta</taxon>
        <taxon>Spermatophyta</taxon>
        <taxon>Magnoliopsida</taxon>
        <taxon>Ranunculales</taxon>
        <taxon>Menispermaceae</taxon>
        <taxon>Menispermoideae</taxon>
        <taxon>Cissampelideae</taxon>
        <taxon>Stephania</taxon>
    </lineage>
</organism>
<evidence type="ECO:0000313" key="2">
    <source>
        <dbReference type="Proteomes" id="UP001420932"/>
    </source>
</evidence>
<reference evidence="1 2" key="1">
    <citation type="submission" date="2024-01" db="EMBL/GenBank/DDBJ databases">
        <title>Genome assemblies of Stephania.</title>
        <authorList>
            <person name="Yang L."/>
        </authorList>
    </citation>
    <scope>NUCLEOTIDE SEQUENCE [LARGE SCALE GENOMIC DNA]</scope>
    <source>
        <strain evidence="1">YNDBR</strain>
        <tissue evidence="1">Leaf</tissue>
    </source>
</reference>
<dbReference type="AlphaFoldDB" id="A0AAP0E9I2"/>
<dbReference type="Proteomes" id="UP001420932">
    <property type="component" value="Unassembled WGS sequence"/>
</dbReference>
<gene>
    <name evidence="1" type="ORF">Syun_030269</name>
</gene>
<dbReference type="GO" id="GO:0003735">
    <property type="term" value="F:structural constituent of ribosome"/>
    <property type="evidence" value="ECO:0007669"/>
    <property type="project" value="InterPro"/>
</dbReference>
<dbReference type="GO" id="GO:0005840">
    <property type="term" value="C:ribosome"/>
    <property type="evidence" value="ECO:0007669"/>
    <property type="project" value="InterPro"/>
</dbReference>
<keyword evidence="2" id="KW-1185">Reference proteome</keyword>